<comment type="caution">
    <text evidence="2">The sequence shown here is derived from an EMBL/GenBank/DDBJ whole genome shotgun (WGS) entry which is preliminary data.</text>
</comment>
<dbReference type="AlphaFoldDB" id="R7A414"/>
<gene>
    <name evidence="2" type="ORF">BN656_00342</name>
</gene>
<accession>R7A414</accession>
<evidence type="ECO:0000313" key="2">
    <source>
        <dbReference type="EMBL" id="CDD55543.1"/>
    </source>
</evidence>
<organism evidence="2 3">
    <name type="scientific">Bacteroides pectinophilus CAG:437</name>
    <dbReference type="NCBI Taxonomy" id="1263051"/>
    <lineage>
        <taxon>Bacteria</taxon>
        <taxon>Bacillati</taxon>
        <taxon>Bacillota</taxon>
        <taxon>Clostridia</taxon>
        <taxon>Eubacteriales</taxon>
    </lineage>
</organism>
<feature type="region of interest" description="Disordered" evidence="1">
    <location>
        <begin position="42"/>
        <end position="93"/>
    </location>
</feature>
<name>R7A414_9FIRM</name>
<dbReference type="EMBL" id="CBHH010000011">
    <property type="protein sequence ID" value="CDD55543.1"/>
    <property type="molecule type" value="Genomic_DNA"/>
</dbReference>
<evidence type="ECO:0000313" key="3">
    <source>
        <dbReference type="Proteomes" id="UP000018141"/>
    </source>
</evidence>
<evidence type="ECO:0000256" key="1">
    <source>
        <dbReference type="SAM" id="MobiDB-lite"/>
    </source>
</evidence>
<sequence length="115" mass="12038">MKTSPEIPCGGFSEGGLNVFHISMTQFSLPSDQAVCGQGYIAHGHDQPPCQDGAADHTAQNEVEGKQGDPSTQGAAARYDPEAHPMEAEGQAAEYPEPYIVQLAALHAGGFENAV</sequence>
<dbReference type="Proteomes" id="UP000018141">
    <property type="component" value="Unassembled WGS sequence"/>
</dbReference>
<reference evidence="2" key="1">
    <citation type="submission" date="2012-11" db="EMBL/GenBank/DDBJ databases">
        <title>Dependencies among metagenomic species, viruses, plasmids and units of genetic variation.</title>
        <authorList>
            <person name="Nielsen H.B."/>
            <person name="Almeida M."/>
            <person name="Juncker A.S."/>
            <person name="Rasmussen S."/>
            <person name="Li J."/>
            <person name="Sunagawa S."/>
            <person name="Plichta D."/>
            <person name="Gautier L."/>
            <person name="Le Chatelier E."/>
            <person name="Peletier E."/>
            <person name="Bonde I."/>
            <person name="Nielsen T."/>
            <person name="Manichanh C."/>
            <person name="Arumugam M."/>
            <person name="Batto J."/>
            <person name="Santos M.B.Q.D."/>
            <person name="Blom N."/>
            <person name="Borruel N."/>
            <person name="Burgdorf K.S."/>
            <person name="Boumezbeur F."/>
            <person name="Casellas F."/>
            <person name="Dore J."/>
            <person name="Guarner F."/>
            <person name="Hansen T."/>
            <person name="Hildebrand F."/>
            <person name="Kaas R.S."/>
            <person name="Kennedy S."/>
            <person name="Kristiansen K."/>
            <person name="Kultima J.R."/>
            <person name="Leonard P."/>
            <person name="Levenez F."/>
            <person name="Lund O."/>
            <person name="Moumen B."/>
            <person name="Le Paslier D."/>
            <person name="Pons N."/>
            <person name="Pedersen O."/>
            <person name="Prifti E."/>
            <person name="Qin J."/>
            <person name="Raes J."/>
            <person name="Tap J."/>
            <person name="Tims S."/>
            <person name="Ussery D.W."/>
            <person name="Yamada T."/>
            <person name="MetaHit consortium"/>
            <person name="Renault P."/>
            <person name="Sicheritz-Ponten T."/>
            <person name="Bork P."/>
            <person name="Wang J."/>
            <person name="Brunak S."/>
            <person name="Ehrlich S.D."/>
        </authorList>
    </citation>
    <scope>NUCLEOTIDE SEQUENCE [LARGE SCALE GENOMIC DNA]</scope>
</reference>
<protein>
    <submittedName>
        <fullName evidence="2">Uncharacterized protein</fullName>
    </submittedName>
</protein>
<proteinExistence type="predicted"/>